<keyword evidence="6" id="KW-1185">Reference proteome</keyword>
<feature type="domain" description="MobA-like NTP transferase" evidence="3">
    <location>
        <begin position="40"/>
        <end position="234"/>
    </location>
</feature>
<feature type="compositionally biased region" description="Polar residues" evidence="2">
    <location>
        <begin position="393"/>
        <end position="402"/>
    </location>
</feature>
<sequence>MTQAPEPSSAAEPPDGRHPAAGGAGREHRAPDTADRPYTALVLAGGGARRLDGADKPAVTVGGRPLLDRVLTACGDAAATVVVGPRRPTCRPVLWAREEPPGGGPLAALQAGLDALRAGPDGLRTRPGTATGAGTGTGTRTRTGTGTGTGTGPRGTGPENGAAGRGRPGGLPWGGGSGEGDPVLVVSADLPFLSPGAVRTLVSVPDRAEAAVAYDGRDQPLLAAYRVDPLRRELALLRTEYGSLTGLPLRMVLQGLMLHRVTAPSVTAAALDCDTWDDIATARARIREHETVLDEWISAVKAELGVELDIDTSALLALARDAAHGVARPAAPLTTFLVGYAAAQAGSSPQDVARATEAAARLARRWADESDDDAPAGDGPGNTPGTPAADSPDSPSEQTDGR</sequence>
<dbReference type="GO" id="GO:0016779">
    <property type="term" value="F:nucleotidyltransferase activity"/>
    <property type="evidence" value="ECO:0007669"/>
    <property type="project" value="TreeGrafter"/>
</dbReference>
<organism evidence="5 6">
    <name type="scientific">Streptomyces qinglanensis</name>
    <dbReference type="NCBI Taxonomy" id="943816"/>
    <lineage>
        <taxon>Bacteria</taxon>
        <taxon>Bacillati</taxon>
        <taxon>Actinomycetota</taxon>
        <taxon>Actinomycetes</taxon>
        <taxon>Kitasatosporales</taxon>
        <taxon>Streptomycetaceae</taxon>
        <taxon>Streptomyces</taxon>
    </lineage>
</organism>
<evidence type="ECO:0000313" key="6">
    <source>
        <dbReference type="Proteomes" id="UP000182841"/>
    </source>
</evidence>
<dbReference type="RefSeq" id="WP_074999012.1">
    <property type="nucleotide sequence ID" value="NZ_FOGO01000002.1"/>
</dbReference>
<feature type="region of interest" description="Disordered" evidence="2">
    <location>
        <begin position="1"/>
        <end position="37"/>
    </location>
</feature>
<feature type="compositionally biased region" description="Basic and acidic residues" evidence="2">
    <location>
        <begin position="25"/>
        <end position="35"/>
    </location>
</feature>
<evidence type="ECO:0000259" key="4">
    <source>
        <dbReference type="Pfam" id="PF20058"/>
    </source>
</evidence>
<dbReference type="Pfam" id="PF20058">
    <property type="entry name" value="DUF6457"/>
    <property type="match status" value="1"/>
</dbReference>
<dbReference type="Pfam" id="PF12804">
    <property type="entry name" value="NTP_transf_3"/>
    <property type="match status" value="1"/>
</dbReference>
<reference evidence="6" key="1">
    <citation type="submission" date="2016-10" db="EMBL/GenBank/DDBJ databases">
        <authorList>
            <person name="Varghese N."/>
            <person name="Submissions S."/>
        </authorList>
    </citation>
    <scope>NUCLEOTIDE SEQUENCE [LARGE SCALE GENOMIC DNA]</scope>
    <source>
        <strain evidence="6">CGMCC 4.6825</strain>
    </source>
</reference>
<evidence type="ECO:0000256" key="1">
    <source>
        <dbReference type="ARBA" id="ARBA00022679"/>
    </source>
</evidence>
<dbReference type="InterPro" id="IPR029044">
    <property type="entry name" value="Nucleotide-diphossugar_trans"/>
</dbReference>
<name>A0A1H9PV79_9ACTN</name>
<dbReference type="PANTHER" id="PTHR19136:SF81">
    <property type="entry name" value="MOLYBDENUM COFACTOR GUANYLYLTRANSFERASE"/>
    <property type="match status" value="1"/>
</dbReference>
<feature type="domain" description="DUF6457" evidence="4">
    <location>
        <begin position="289"/>
        <end position="370"/>
    </location>
</feature>
<evidence type="ECO:0000259" key="3">
    <source>
        <dbReference type="Pfam" id="PF12804"/>
    </source>
</evidence>
<dbReference type="SUPFAM" id="SSF53448">
    <property type="entry name" value="Nucleotide-diphospho-sugar transferases"/>
    <property type="match status" value="2"/>
</dbReference>
<dbReference type="Gene3D" id="3.90.550.10">
    <property type="entry name" value="Spore Coat Polysaccharide Biosynthesis Protein SpsA, Chain A"/>
    <property type="match status" value="2"/>
</dbReference>
<dbReference type="InterPro" id="IPR045598">
    <property type="entry name" value="DUF6457"/>
</dbReference>
<accession>A0A1H9PV79</accession>
<dbReference type="EMBL" id="FOGO01000002">
    <property type="protein sequence ID" value="SER52030.1"/>
    <property type="molecule type" value="Genomic_DNA"/>
</dbReference>
<dbReference type="InterPro" id="IPR025877">
    <property type="entry name" value="MobA-like_NTP_Trfase"/>
</dbReference>
<evidence type="ECO:0000256" key="2">
    <source>
        <dbReference type="SAM" id="MobiDB-lite"/>
    </source>
</evidence>
<proteinExistence type="predicted"/>
<feature type="region of interest" description="Disordered" evidence="2">
    <location>
        <begin position="120"/>
        <end position="180"/>
    </location>
</feature>
<evidence type="ECO:0000313" key="5">
    <source>
        <dbReference type="EMBL" id="SER52030.1"/>
    </source>
</evidence>
<feature type="compositionally biased region" description="Low complexity" evidence="2">
    <location>
        <begin position="1"/>
        <end position="13"/>
    </location>
</feature>
<dbReference type="PANTHER" id="PTHR19136">
    <property type="entry name" value="MOLYBDENUM COFACTOR GUANYLYLTRANSFERASE"/>
    <property type="match status" value="1"/>
</dbReference>
<keyword evidence="1 5" id="KW-0808">Transferase</keyword>
<dbReference type="AlphaFoldDB" id="A0A1H9PV79"/>
<protein>
    <submittedName>
        <fullName evidence="5">MobA-like NTP transferase domain-containing protein</fullName>
    </submittedName>
</protein>
<feature type="compositionally biased region" description="Gly residues" evidence="2">
    <location>
        <begin position="145"/>
        <end position="155"/>
    </location>
</feature>
<dbReference type="STRING" id="943816.AN217_02200"/>
<feature type="compositionally biased region" description="Low complexity" evidence="2">
    <location>
        <begin position="120"/>
        <end position="130"/>
    </location>
</feature>
<feature type="compositionally biased region" description="Low complexity" evidence="2">
    <location>
        <begin position="381"/>
        <end position="390"/>
    </location>
</feature>
<dbReference type="Proteomes" id="UP000182841">
    <property type="component" value="Unassembled WGS sequence"/>
</dbReference>
<gene>
    <name evidence="5" type="ORF">SAMN05421870_102270</name>
</gene>
<feature type="compositionally biased region" description="Gly residues" evidence="2">
    <location>
        <begin position="163"/>
        <end position="179"/>
    </location>
</feature>
<feature type="region of interest" description="Disordered" evidence="2">
    <location>
        <begin position="347"/>
        <end position="402"/>
    </location>
</feature>